<dbReference type="Proteomes" id="UP001153050">
    <property type="component" value="Unassembled WGS sequence"/>
</dbReference>
<protein>
    <submittedName>
        <fullName evidence="1">Uncharacterized protein</fullName>
    </submittedName>
</protein>
<comment type="caution">
    <text evidence="1">The sequence shown here is derived from an EMBL/GenBank/DDBJ whole genome shotgun (WGS) entry which is preliminary data.</text>
</comment>
<organism evidence="1 2">
    <name type="scientific">Mesorhizobium escarrei</name>
    <dbReference type="NCBI Taxonomy" id="666018"/>
    <lineage>
        <taxon>Bacteria</taxon>
        <taxon>Pseudomonadati</taxon>
        <taxon>Pseudomonadota</taxon>
        <taxon>Alphaproteobacteria</taxon>
        <taxon>Hyphomicrobiales</taxon>
        <taxon>Phyllobacteriaceae</taxon>
        <taxon>Mesorhizobium</taxon>
    </lineage>
</organism>
<keyword evidence="2" id="KW-1185">Reference proteome</keyword>
<proteinExistence type="predicted"/>
<sequence>MFWRPDDGMQGGGRMVAMTPNKVRETAAHARRLGFAGALRFIERRVAMFNEGFSPSAQALKWARDIIASEMMAPREDCLHSR</sequence>
<dbReference type="EMBL" id="CAKXZT010000141">
    <property type="protein sequence ID" value="CAH2405115.1"/>
    <property type="molecule type" value="Genomic_DNA"/>
</dbReference>
<accession>A0ABN8K6T1</accession>
<gene>
    <name evidence="1" type="ORF">MES5069_450065</name>
</gene>
<evidence type="ECO:0000313" key="1">
    <source>
        <dbReference type="EMBL" id="CAH2405115.1"/>
    </source>
</evidence>
<reference evidence="1 2" key="1">
    <citation type="submission" date="2022-03" db="EMBL/GenBank/DDBJ databases">
        <authorList>
            <person name="Brunel B."/>
        </authorList>
    </citation>
    <scope>NUCLEOTIDE SEQUENCE [LARGE SCALE GENOMIC DNA]</scope>
    <source>
        <strain evidence="1">STM5069sample</strain>
    </source>
</reference>
<dbReference type="InterPro" id="IPR040442">
    <property type="entry name" value="Pyrv_kinase-like_dom_sf"/>
</dbReference>
<dbReference type="Gene3D" id="3.20.20.60">
    <property type="entry name" value="Phosphoenolpyruvate-binding domains"/>
    <property type="match status" value="1"/>
</dbReference>
<name>A0ABN8K6T1_9HYPH</name>
<evidence type="ECO:0000313" key="2">
    <source>
        <dbReference type="Proteomes" id="UP001153050"/>
    </source>
</evidence>